<dbReference type="Proteomes" id="UP001229346">
    <property type="component" value="Unassembled WGS sequence"/>
</dbReference>
<comment type="caution">
    <text evidence="2">The sequence shown here is derived from an EMBL/GenBank/DDBJ whole genome shotgun (WGS) entry which is preliminary data.</text>
</comment>
<dbReference type="PANTHER" id="PTHR42815:SF2">
    <property type="entry name" value="FAD-BINDING, PUTATIVE (AFU_ORTHOLOGUE AFUA_6G07600)-RELATED"/>
    <property type="match status" value="1"/>
</dbReference>
<evidence type="ECO:0000259" key="1">
    <source>
        <dbReference type="Pfam" id="PF01243"/>
    </source>
</evidence>
<dbReference type="SUPFAM" id="SSF50475">
    <property type="entry name" value="FMN-binding split barrel"/>
    <property type="match status" value="1"/>
</dbReference>
<feature type="domain" description="Pyridoxamine 5'-phosphate oxidase N-terminal" evidence="1">
    <location>
        <begin position="36"/>
        <end position="157"/>
    </location>
</feature>
<name>A0ABT9U642_PAEHA</name>
<dbReference type="Gene3D" id="2.30.110.10">
    <property type="entry name" value="Electron Transport, Fmn-binding Protein, Chain A"/>
    <property type="match status" value="1"/>
</dbReference>
<keyword evidence="3" id="KW-1185">Reference proteome</keyword>
<evidence type="ECO:0000313" key="2">
    <source>
        <dbReference type="EMBL" id="MDQ0115095.1"/>
    </source>
</evidence>
<dbReference type="InterPro" id="IPR012349">
    <property type="entry name" value="Split_barrel_FMN-bd"/>
</dbReference>
<proteinExistence type="predicted"/>
<sequence length="199" mass="22675">MNYNPSEDEVIHSIQQLQEIVGMPHEAVVKKTISVIDDHIRAYLAKCPLFFLATASEEGLCDVSPRGDEPGFIKVLDERTLAFPERLGNRRIDSMHNLFANPRLGMICILPGMEEVLRINGKATIVSNPSLMESMHLNGRPPLFVVKVEVEECFVHCPRALKFSKIWDEDTWLQREERPSAKEMFEAHIQMNGYVIGKE</sequence>
<evidence type="ECO:0000313" key="3">
    <source>
        <dbReference type="Proteomes" id="UP001229346"/>
    </source>
</evidence>
<protein>
    <submittedName>
        <fullName evidence="2">PPOX class probable FMN-dependent enzyme</fullName>
    </submittedName>
</protein>
<dbReference type="InterPro" id="IPR011576">
    <property type="entry name" value="Pyridox_Oxase_N"/>
</dbReference>
<dbReference type="EMBL" id="JAUSSU010000009">
    <property type="protein sequence ID" value="MDQ0115095.1"/>
    <property type="molecule type" value="Genomic_DNA"/>
</dbReference>
<dbReference type="PANTHER" id="PTHR42815">
    <property type="entry name" value="FAD-BINDING, PUTATIVE (AFU_ORTHOLOGUE AFUA_6G07600)-RELATED"/>
    <property type="match status" value="1"/>
</dbReference>
<dbReference type="Pfam" id="PF01243">
    <property type="entry name" value="PNPOx_N"/>
    <property type="match status" value="1"/>
</dbReference>
<reference evidence="2 3" key="1">
    <citation type="submission" date="2023-07" db="EMBL/GenBank/DDBJ databases">
        <title>Sorghum-associated microbial communities from plants grown in Nebraska, USA.</title>
        <authorList>
            <person name="Schachtman D."/>
        </authorList>
    </citation>
    <scope>NUCLEOTIDE SEQUENCE [LARGE SCALE GENOMIC DNA]</scope>
    <source>
        <strain evidence="2 3">CC482</strain>
    </source>
</reference>
<accession>A0ABT9U642</accession>
<dbReference type="RefSeq" id="WP_307206465.1">
    <property type="nucleotide sequence ID" value="NZ_JAUSSU010000009.1"/>
</dbReference>
<organism evidence="2 3">
    <name type="scientific">Paenibacillus harenae</name>
    <dbReference type="NCBI Taxonomy" id="306543"/>
    <lineage>
        <taxon>Bacteria</taxon>
        <taxon>Bacillati</taxon>
        <taxon>Bacillota</taxon>
        <taxon>Bacilli</taxon>
        <taxon>Bacillales</taxon>
        <taxon>Paenibacillaceae</taxon>
        <taxon>Paenibacillus</taxon>
    </lineage>
</organism>
<dbReference type="InterPro" id="IPR024029">
    <property type="entry name" value="Pyridox_Oxase_FMN-dep"/>
</dbReference>
<gene>
    <name evidence="2" type="ORF">J2T15_004552</name>
</gene>
<dbReference type="NCBIfam" id="TIGR04025">
    <property type="entry name" value="PPOX_FMN_DR2398"/>
    <property type="match status" value="1"/>
</dbReference>